<keyword evidence="3" id="KW-1185">Reference proteome</keyword>
<gene>
    <name evidence="2" type="ORF">RS130_00425</name>
</gene>
<name>A0ABU3SRE8_9ALTE</name>
<evidence type="ECO:0000256" key="1">
    <source>
        <dbReference type="SAM" id="SignalP"/>
    </source>
</evidence>
<dbReference type="EMBL" id="JAWDIO010000001">
    <property type="protein sequence ID" value="MDU0352577.1"/>
    <property type="molecule type" value="Genomic_DNA"/>
</dbReference>
<evidence type="ECO:0000313" key="3">
    <source>
        <dbReference type="Proteomes" id="UP001247805"/>
    </source>
</evidence>
<feature type="signal peptide" evidence="1">
    <location>
        <begin position="1"/>
        <end position="31"/>
    </location>
</feature>
<sequence>MNLFKNLNISPLKQLLLMTSFLGASIQYANAEVTLEDQIKITDIGLHFDGQDVGFNVPDNGTDKYDYHFGRNISAHGDAVKTYKHYVFMTWYRGGKDDRHVMLSRYNTATGKVKHIEFPHQHTGFRGDWWIGESHNTIGLAVSPQNGTIHIVYDMHAYDNNKYDGKFKDDYFRYSYSVAGAAEVSDEEFTLEKFVKDTKLN</sequence>
<comment type="caution">
    <text evidence="2">The sequence shown here is derived from an EMBL/GenBank/DDBJ whole genome shotgun (WGS) entry which is preliminary data.</text>
</comment>
<accession>A0ABU3SRE8</accession>
<feature type="chain" id="PRO_5045489642" evidence="1">
    <location>
        <begin position="32"/>
        <end position="201"/>
    </location>
</feature>
<evidence type="ECO:0000313" key="2">
    <source>
        <dbReference type="EMBL" id="MDU0352577.1"/>
    </source>
</evidence>
<dbReference type="Proteomes" id="UP001247805">
    <property type="component" value="Unassembled WGS sequence"/>
</dbReference>
<dbReference type="Pfam" id="PF15892">
    <property type="entry name" value="BNR_4"/>
    <property type="match status" value="1"/>
</dbReference>
<organism evidence="2 3">
    <name type="scientific">Paraglaciecola aquimarina</name>
    <dbReference type="NCBI Taxonomy" id="1235557"/>
    <lineage>
        <taxon>Bacteria</taxon>
        <taxon>Pseudomonadati</taxon>
        <taxon>Pseudomonadota</taxon>
        <taxon>Gammaproteobacteria</taxon>
        <taxon>Alteromonadales</taxon>
        <taxon>Alteromonadaceae</taxon>
        <taxon>Paraglaciecola</taxon>
    </lineage>
</organism>
<protein>
    <submittedName>
        <fullName evidence="2">BNR-4 repeat-containing protein</fullName>
    </submittedName>
</protein>
<reference evidence="2 3" key="1">
    <citation type="submission" date="2023-10" db="EMBL/GenBank/DDBJ databases">
        <title>Glaciecola aquimarina strain GGW-M5 nov., isolated from a coastal seawater.</title>
        <authorList>
            <person name="Bayburt H."/>
            <person name="Kim J.M."/>
            <person name="Choi B.J."/>
            <person name="Jeon C.O."/>
        </authorList>
    </citation>
    <scope>NUCLEOTIDE SEQUENCE [LARGE SCALE GENOMIC DNA]</scope>
    <source>
        <strain evidence="2 3">KCTC 32108</strain>
    </source>
</reference>
<proteinExistence type="predicted"/>
<keyword evidence="1" id="KW-0732">Signal</keyword>